<feature type="transmembrane region" description="Helical" evidence="2">
    <location>
        <begin position="32"/>
        <end position="51"/>
    </location>
</feature>
<reference evidence="4 5" key="1">
    <citation type="journal article" date="2019" name="Int. J. Syst. Evol. Microbiol.">
        <title>The Global Catalogue of Microorganisms (GCM) 10K type strain sequencing project: providing services to taxonomists for standard genome sequencing and annotation.</title>
        <authorList>
            <consortium name="The Broad Institute Genomics Platform"/>
            <consortium name="The Broad Institute Genome Sequencing Center for Infectious Disease"/>
            <person name="Wu L."/>
            <person name="Ma J."/>
        </authorList>
    </citation>
    <scope>NUCLEOTIDE SEQUENCE [LARGE SCALE GENOMIC DNA]</scope>
    <source>
        <strain evidence="4 5">JCM 14283</strain>
    </source>
</reference>
<dbReference type="PANTHER" id="PTHR42736:SF1">
    <property type="entry name" value="PROTEIN-GLUTAMINE GAMMA-GLUTAMYLTRANSFERASE"/>
    <property type="match status" value="1"/>
</dbReference>
<proteinExistence type="predicted"/>
<gene>
    <name evidence="4" type="ORF">GCM10009740_11550</name>
</gene>
<feature type="transmembrane region" description="Helical" evidence="2">
    <location>
        <begin position="58"/>
        <end position="78"/>
    </location>
</feature>
<feature type="transmembrane region" description="Helical" evidence="2">
    <location>
        <begin position="165"/>
        <end position="181"/>
    </location>
</feature>
<feature type="transmembrane region" description="Helical" evidence="2">
    <location>
        <begin position="615"/>
        <end position="638"/>
    </location>
</feature>
<comment type="caution">
    <text evidence="4">The sequence shown here is derived from an EMBL/GenBank/DDBJ whole genome shotgun (WGS) entry which is preliminary data.</text>
</comment>
<dbReference type="InterPro" id="IPR021878">
    <property type="entry name" value="TgpA_N"/>
</dbReference>
<accession>A0ABN2TXQ2</accession>
<feature type="domain" description="Transglutaminase-like" evidence="3">
    <location>
        <begin position="477"/>
        <end position="546"/>
    </location>
</feature>
<sequence>MSRRRWRITVLAALATLSALYPITSLFTDSTWLPSAVLVVALVAGLGLVGRGLTRSRLLVVLVQVLVTGYVLMAVWAGDTFTFLLPSPATAEAANTLGLQALETVQRYSAPAPLNDGVTFCLVVAVALVAIAVDAVAATWRAPAAAGLPLLTAYLITAANGDSALALRFFVVPVALWLAMLHTTARAQFGRWGTTHAAGGGSIEEAAHDREALRSFSAGALRLGAVGVVAAVLVPAVVPHFPPHYLTEGLGRSTSGAGGEGSVGFNDTLDLSRSLNDQDQTPVLTYTTTGFSRPPLRVLATSYYSRGQWTAVGSAAEQADSPAPLPPPNQRRDFVLSVTNNTLAAPRIAAPYPVVAVAMEGTPWAIDPVTRDVRVGRSVSSYRITYADLAPTPPQLRESGKPDSPAITGDDLAVPDRSRELIQRWSDEVTRGSSNPLDKAIAIQNHLRDTSVYTYSLDLGEPLRDSEGRLLDPIESFYQTRRGYCVQFATAMIMMARAQGIPARMAIGFLPGQLSGEEYIVRASDAHAWPELYFQGYGWLRFEPTPGVRSGSPPPYAVLGSDSGATRGGREVTESRSGGAVTAAPTKATKPTVAPVTQQPSFLDSVGQAFSLRNVAVFVAILIGLLAAFSMPITAWLLRVRRRRAAVSQQDLIEAEWAELTSHLGDLGIAAPPGGTLRQVRERYVTDAHLDDDNASAMRRVTATLEKSRYDRPEQTSAQEAVRLHEDIRAIRRQVGRTRAWQVRARSFLWPQAGVSYWRSFPGRISARVPSSISRRLPRRSTRRR</sequence>
<dbReference type="InterPro" id="IPR002931">
    <property type="entry name" value="Transglutaminase-like"/>
</dbReference>
<dbReference type="Pfam" id="PF01841">
    <property type="entry name" value="Transglut_core"/>
    <property type="match status" value="1"/>
</dbReference>
<dbReference type="Pfam" id="PF11992">
    <property type="entry name" value="TgpA_N"/>
    <property type="match status" value="1"/>
</dbReference>
<feature type="transmembrane region" description="Helical" evidence="2">
    <location>
        <begin position="220"/>
        <end position="238"/>
    </location>
</feature>
<name>A0ABN2TXQ2_9MICO</name>
<evidence type="ECO:0000313" key="5">
    <source>
        <dbReference type="Proteomes" id="UP001501285"/>
    </source>
</evidence>
<dbReference type="RefSeq" id="WP_343988938.1">
    <property type="nucleotide sequence ID" value="NZ_BAAANB010000003.1"/>
</dbReference>
<dbReference type="Gene3D" id="3.10.620.30">
    <property type="match status" value="1"/>
</dbReference>
<keyword evidence="2" id="KW-0812">Transmembrane</keyword>
<dbReference type="InterPro" id="IPR052901">
    <property type="entry name" value="Bact_TGase-like"/>
</dbReference>
<dbReference type="Proteomes" id="UP001501285">
    <property type="component" value="Unassembled WGS sequence"/>
</dbReference>
<evidence type="ECO:0000259" key="3">
    <source>
        <dbReference type="SMART" id="SM00460"/>
    </source>
</evidence>
<feature type="region of interest" description="Disordered" evidence="1">
    <location>
        <begin position="391"/>
        <end position="411"/>
    </location>
</feature>
<feature type="transmembrane region" description="Helical" evidence="2">
    <location>
        <begin position="142"/>
        <end position="159"/>
    </location>
</feature>
<feature type="transmembrane region" description="Helical" evidence="2">
    <location>
        <begin position="117"/>
        <end position="137"/>
    </location>
</feature>
<keyword evidence="2" id="KW-0472">Membrane</keyword>
<organism evidence="4 5">
    <name type="scientific">Terrabacter terrae</name>
    <dbReference type="NCBI Taxonomy" id="318434"/>
    <lineage>
        <taxon>Bacteria</taxon>
        <taxon>Bacillati</taxon>
        <taxon>Actinomycetota</taxon>
        <taxon>Actinomycetes</taxon>
        <taxon>Micrococcales</taxon>
        <taxon>Intrasporangiaceae</taxon>
        <taxon>Terrabacter</taxon>
    </lineage>
</organism>
<feature type="region of interest" description="Disordered" evidence="1">
    <location>
        <begin position="560"/>
        <end position="592"/>
    </location>
</feature>
<keyword evidence="2" id="KW-1133">Transmembrane helix</keyword>
<dbReference type="InterPro" id="IPR038765">
    <property type="entry name" value="Papain-like_cys_pep_sf"/>
</dbReference>
<protein>
    <submittedName>
        <fullName evidence="4">DUF3488 and transglutaminase-like domain-containing protein</fullName>
    </submittedName>
</protein>
<evidence type="ECO:0000313" key="4">
    <source>
        <dbReference type="EMBL" id="GAA2023873.1"/>
    </source>
</evidence>
<dbReference type="EMBL" id="BAAANB010000003">
    <property type="protein sequence ID" value="GAA2023873.1"/>
    <property type="molecule type" value="Genomic_DNA"/>
</dbReference>
<keyword evidence="5" id="KW-1185">Reference proteome</keyword>
<evidence type="ECO:0000256" key="1">
    <source>
        <dbReference type="SAM" id="MobiDB-lite"/>
    </source>
</evidence>
<dbReference type="SMART" id="SM00460">
    <property type="entry name" value="TGc"/>
    <property type="match status" value="1"/>
</dbReference>
<dbReference type="PANTHER" id="PTHR42736">
    <property type="entry name" value="PROTEIN-GLUTAMINE GAMMA-GLUTAMYLTRANSFERASE"/>
    <property type="match status" value="1"/>
</dbReference>
<dbReference type="SUPFAM" id="SSF54001">
    <property type="entry name" value="Cysteine proteinases"/>
    <property type="match status" value="1"/>
</dbReference>
<evidence type="ECO:0000256" key="2">
    <source>
        <dbReference type="SAM" id="Phobius"/>
    </source>
</evidence>
<feature type="compositionally biased region" description="Low complexity" evidence="1">
    <location>
        <begin position="580"/>
        <end position="592"/>
    </location>
</feature>